<dbReference type="PANTHER" id="PTHR33112:SF16">
    <property type="entry name" value="HETEROKARYON INCOMPATIBILITY DOMAIN-CONTAINING PROTEIN"/>
    <property type="match status" value="1"/>
</dbReference>
<evidence type="ECO:0000313" key="3">
    <source>
        <dbReference type="Proteomes" id="UP000664132"/>
    </source>
</evidence>
<gene>
    <name evidence="2" type="ORF">IFR04_001705</name>
</gene>
<organism evidence="2 3">
    <name type="scientific">Cadophora malorum</name>
    <dbReference type="NCBI Taxonomy" id="108018"/>
    <lineage>
        <taxon>Eukaryota</taxon>
        <taxon>Fungi</taxon>
        <taxon>Dikarya</taxon>
        <taxon>Ascomycota</taxon>
        <taxon>Pezizomycotina</taxon>
        <taxon>Leotiomycetes</taxon>
        <taxon>Helotiales</taxon>
        <taxon>Ploettnerulaceae</taxon>
        <taxon>Cadophora</taxon>
    </lineage>
</organism>
<keyword evidence="3" id="KW-1185">Reference proteome</keyword>
<dbReference type="Pfam" id="PF06985">
    <property type="entry name" value="HET"/>
    <property type="match status" value="1"/>
</dbReference>
<proteinExistence type="predicted"/>
<dbReference type="OrthoDB" id="3486565at2759"/>
<evidence type="ECO:0000259" key="1">
    <source>
        <dbReference type="Pfam" id="PF06985"/>
    </source>
</evidence>
<sequence>MPKISLTSMKHDMVRYVTLSHCCKFIDVVWVHNLLQDSVTGITSMIPKTFQDSVWGDTSTILTTTKGTIEQRIRGISFRDLPTTFQDAVQITRALGIRYLWIDSLCIVQDDKDDWEIESAKMAEIYLGSCLTIAATASFDSSGGFFFNRWTSQPGGMRTDVETFEFHRTFHGMNFTIYARQGLDSGHQRISGCASTSTNTAPLLQRAWAYQERMLAPRMLHVHMEEMFWECRCCTICECGYFSWESEHSNRNEWSPMGGNMALKSRIALAADGATSVEDTQKMWLDIVEEYSMLALTKESDRLPALSGLAKSLSHRVQASYLAGLWENNIVIGLLWHRCSVVYSSCFRDKFSVVPSWSWASVIRNPKSTGKTNDLNHITYDEVRGGIMQDPRLKILSATCQVTSNNPFGEVSGGTLTIEGALIIAKYAFPPHAARPQVLHGTEASEVHTDIWHPREPAELLEGEMVFCLLFGMSRFNFAGHALVLKAVDANIYRRVGYMNLDSRMTWFDDVIPFVVNII</sequence>
<reference evidence="2" key="1">
    <citation type="submission" date="2021-02" db="EMBL/GenBank/DDBJ databases">
        <title>Genome sequence Cadophora malorum strain M34.</title>
        <authorList>
            <person name="Stefanovic E."/>
            <person name="Vu D."/>
            <person name="Scully C."/>
            <person name="Dijksterhuis J."/>
            <person name="Roader J."/>
            <person name="Houbraken J."/>
        </authorList>
    </citation>
    <scope>NUCLEOTIDE SEQUENCE</scope>
    <source>
        <strain evidence="2">M34</strain>
    </source>
</reference>
<accession>A0A8H8BVF9</accession>
<evidence type="ECO:0000313" key="2">
    <source>
        <dbReference type="EMBL" id="KAG4425138.1"/>
    </source>
</evidence>
<dbReference type="Proteomes" id="UP000664132">
    <property type="component" value="Unassembled WGS sequence"/>
</dbReference>
<name>A0A8H8BVF9_9HELO</name>
<feature type="domain" description="Heterokaryon incompatibility" evidence="1">
    <location>
        <begin position="54"/>
        <end position="212"/>
    </location>
</feature>
<protein>
    <recommendedName>
        <fullName evidence="1">Heterokaryon incompatibility domain-containing protein</fullName>
    </recommendedName>
</protein>
<comment type="caution">
    <text evidence="2">The sequence shown here is derived from an EMBL/GenBank/DDBJ whole genome shotgun (WGS) entry which is preliminary data.</text>
</comment>
<dbReference type="InterPro" id="IPR010730">
    <property type="entry name" value="HET"/>
</dbReference>
<dbReference type="AlphaFoldDB" id="A0A8H8BVF9"/>
<dbReference type="PANTHER" id="PTHR33112">
    <property type="entry name" value="DOMAIN PROTEIN, PUTATIVE-RELATED"/>
    <property type="match status" value="1"/>
</dbReference>
<dbReference type="EMBL" id="JAFJYH010000013">
    <property type="protein sequence ID" value="KAG4425138.1"/>
    <property type="molecule type" value="Genomic_DNA"/>
</dbReference>